<feature type="region of interest" description="Disordered" evidence="6">
    <location>
        <begin position="76"/>
        <end position="100"/>
    </location>
</feature>
<dbReference type="EMBL" id="CP136895">
    <property type="protein sequence ID" value="WOL12460.1"/>
    <property type="molecule type" value="Genomic_DNA"/>
</dbReference>
<dbReference type="Gene3D" id="3.30.730.10">
    <property type="entry name" value="AP2/ERF domain"/>
    <property type="match status" value="1"/>
</dbReference>
<evidence type="ECO:0000313" key="8">
    <source>
        <dbReference type="EMBL" id="WOL12460.1"/>
    </source>
</evidence>
<dbReference type="SMART" id="SM00380">
    <property type="entry name" value="AP2"/>
    <property type="match status" value="1"/>
</dbReference>
<feature type="region of interest" description="Disordered" evidence="6">
    <location>
        <begin position="21"/>
        <end position="40"/>
    </location>
</feature>
<dbReference type="InterPro" id="IPR044808">
    <property type="entry name" value="ERF_plant"/>
</dbReference>
<dbReference type="PANTHER" id="PTHR31190">
    <property type="entry name" value="DNA-BINDING DOMAIN"/>
    <property type="match status" value="1"/>
</dbReference>
<dbReference type="GO" id="GO:0005634">
    <property type="term" value="C:nucleus"/>
    <property type="evidence" value="ECO:0007669"/>
    <property type="project" value="UniProtKB-SubCell"/>
</dbReference>
<dbReference type="Pfam" id="PF00847">
    <property type="entry name" value="AP2"/>
    <property type="match status" value="1"/>
</dbReference>
<comment type="subcellular location">
    <subcellularLocation>
        <location evidence="1">Nucleus</location>
    </subcellularLocation>
</comment>
<evidence type="ECO:0000259" key="7">
    <source>
        <dbReference type="PROSITE" id="PS51032"/>
    </source>
</evidence>
<accession>A0AAQ3KPT8</accession>
<dbReference type="InterPro" id="IPR016177">
    <property type="entry name" value="DNA-bd_dom_sf"/>
</dbReference>
<dbReference type="InterPro" id="IPR036955">
    <property type="entry name" value="AP2/ERF_dom_sf"/>
</dbReference>
<name>A0AAQ3KPT8_9LILI</name>
<dbReference type="GO" id="GO:0003677">
    <property type="term" value="F:DNA binding"/>
    <property type="evidence" value="ECO:0007669"/>
    <property type="project" value="UniProtKB-KW"/>
</dbReference>
<dbReference type="Proteomes" id="UP001327560">
    <property type="component" value="Chromosome 6"/>
</dbReference>
<dbReference type="GO" id="GO:0009873">
    <property type="term" value="P:ethylene-activated signaling pathway"/>
    <property type="evidence" value="ECO:0007669"/>
    <property type="project" value="InterPro"/>
</dbReference>
<sequence>MCGGAIISDYIPEADSRRLTEVWPNGGGRKKKRGKRQMMDSEDEFEVDFLQFNDELEEDEDELCCGEEIQFGPKTEISRDSSTTPQGFKGTAAKLAERKRKNKYRGIRRRPWGKWAAEIRDPNKGVRVWLGTFDTAEEAARAYDAEARRIRGKKSKVNFPTSSSSSSSGVKQRFLNPTSSQSSKTDLPGKFKQPFSHLKDTNYGFYQNLGLQEKERLQTDYLNSFTVAKPNAPPKEANFSIHSDEGSNIFGYCDFTWEYGAQTSEITSVHGPTMIEAAKAESLEDGGYMKKLKNNYGEAVPSDDYTTKLSELSDFESYVKILQIPYFEGSSDMLIASLYGGELAQIGASAMDLWNFSDLPIEGNDLLLI</sequence>
<feature type="compositionally biased region" description="Polar residues" evidence="6">
    <location>
        <begin position="175"/>
        <end position="185"/>
    </location>
</feature>
<evidence type="ECO:0000256" key="1">
    <source>
        <dbReference type="ARBA" id="ARBA00004123"/>
    </source>
</evidence>
<dbReference type="PRINTS" id="PR00367">
    <property type="entry name" value="ETHRSPELEMNT"/>
</dbReference>
<dbReference type="PANTHER" id="PTHR31190:SF142">
    <property type="entry name" value="ETHYLENE-RESPONSIVE TRANSCRIPTION FACTOR RAP2-3"/>
    <property type="match status" value="1"/>
</dbReference>
<evidence type="ECO:0000256" key="3">
    <source>
        <dbReference type="ARBA" id="ARBA00023125"/>
    </source>
</evidence>
<proteinExistence type="predicted"/>
<evidence type="ECO:0000256" key="5">
    <source>
        <dbReference type="ARBA" id="ARBA00023242"/>
    </source>
</evidence>
<keyword evidence="4" id="KW-0804">Transcription</keyword>
<keyword evidence="5" id="KW-0539">Nucleus</keyword>
<dbReference type="GO" id="GO:0003700">
    <property type="term" value="F:DNA-binding transcription factor activity"/>
    <property type="evidence" value="ECO:0007669"/>
    <property type="project" value="InterPro"/>
</dbReference>
<keyword evidence="2" id="KW-0805">Transcription regulation</keyword>
<evidence type="ECO:0000313" key="9">
    <source>
        <dbReference type="Proteomes" id="UP001327560"/>
    </source>
</evidence>
<feature type="region of interest" description="Disordered" evidence="6">
    <location>
        <begin position="155"/>
        <end position="191"/>
    </location>
</feature>
<organism evidence="8 9">
    <name type="scientific">Canna indica</name>
    <name type="common">Indian-shot</name>
    <dbReference type="NCBI Taxonomy" id="4628"/>
    <lineage>
        <taxon>Eukaryota</taxon>
        <taxon>Viridiplantae</taxon>
        <taxon>Streptophyta</taxon>
        <taxon>Embryophyta</taxon>
        <taxon>Tracheophyta</taxon>
        <taxon>Spermatophyta</taxon>
        <taxon>Magnoliopsida</taxon>
        <taxon>Liliopsida</taxon>
        <taxon>Zingiberales</taxon>
        <taxon>Cannaceae</taxon>
        <taxon>Canna</taxon>
    </lineage>
</organism>
<keyword evidence="3" id="KW-0238">DNA-binding</keyword>
<protein>
    <submittedName>
        <fullName evidence="8">Ethylene-responsive transcription factor</fullName>
    </submittedName>
</protein>
<dbReference type="AlphaFoldDB" id="A0AAQ3KPT8"/>
<dbReference type="CDD" id="cd00018">
    <property type="entry name" value="AP2"/>
    <property type="match status" value="1"/>
</dbReference>
<dbReference type="FunFam" id="3.30.730.10:FF:000001">
    <property type="entry name" value="Ethylene-responsive transcription factor 2"/>
    <property type="match status" value="1"/>
</dbReference>
<dbReference type="PROSITE" id="PS51032">
    <property type="entry name" value="AP2_ERF"/>
    <property type="match status" value="1"/>
</dbReference>
<dbReference type="InterPro" id="IPR001471">
    <property type="entry name" value="AP2/ERF_dom"/>
</dbReference>
<feature type="domain" description="AP2/ERF" evidence="7">
    <location>
        <begin position="103"/>
        <end position="160"/>
    </location>
</feature>
<evidence type="ECO:0000256" key="6">
    <source>
        <dbReference type="SAM" id="MobiDB-lite"/>
    </source>
</evidence>
<reference evidence="8 9" key="1">
    <citation type="submission" date="2023-10" db="EMBL/GenBank/DDBJ databases">
        <title>Chromosome-scale genome assembly provides insights into flower coloration mechanisms of Canna indica.</title>
        <authorList>
            <person name="Li C."/>
        </authorList>
    </citation>
    <scope>NUCLEOTIDE SEQUENCE [LARGE SCALE GENOMIC DNA]</scope>
    <source>
        <tissue evidence="8">Flower</tissue>
    </source>
</reference>
<keyword evidence="9" id="KW-1185">Reference proteome</keyword>
<gene>
    <name evidence="8" type="ORF">Cni_G21227</name>
</gene>
<dbReference type="SUPFAM" id="SSF54171">
    <property type="entry name" value="DNA-binding domain"/>
    <property type="match status" value="1"/>
</dbReference>
<evidence type="ECO:0000256" key="4">
    <source>
        <dbReference type="ARBA" id="ARBA00023163"/>
    </source>
</evidence>
<evidence type="ECO:0000256" key="2">
    <source>
        <dbReference type="ARBA" id="ARBA00023015"/>
    </source>
</evidence>